<dbReference type="Gene3D" id="3.50.70.10">
    <property type="match status" value="1"/>
</dbReference>
<dbReference type="InterPro" id="IPR016088">
    <property type="entry name" value="Chalcone_isomerase_3-sand"/>
</dbReference>
<dbReference type="InterPro" id="IPR036298">
    <property type="entry name" value="Chalcone_isomerase_sf"/>
</dbReference>
<dbReference type="GO" id="GO:0016872">
    <property type="term" value="F:intramolecular lyase activity"/>
    <property type="evidence" value="ECO:0007669"/>
    <property type="project" value="InterPro"/>
</dbReference>
<gene>
    <name evidence="2" type="ORF">EJ065_0731</name>
</gene>
<name>A0A410RKD5_CORCK</name>
<organism evidence="2 3">
    <name type="scientific">Corallococcus coralloides</name>
    <name type="common">Myxococcus coralloides</name>
    <dbReference type="NCBI Taxonomy" id="184914"/>
    <lineage>
        <taxon>Bacteria</taxon>
        <taxon>Pseudomonadati</taxon>
        <taxon>Myxococcota</taxon>
        <taxon>Myxococcia</taxon>
        <taxon>Myxococcales</taxon>
        <taxon>Cystobacterineae</taxon>
        <taxon>Myxococcaceae</taxon>
        <taxon>Corallococcus</taxon>
    </lineage>
</organism>
<reference evidence="2 3" key="1">
    <citation type="submission" date="2018-12" db="EMBL/GenBank/DDBJ databases">
        <title>Complete Genome Sequence of the Corallopyronin A producing Myxobacterium Corallococcus coralloides B035.</title>
        <authorList>
            <person name="Bouhired S.M."/>
            <person name="Rupp O."/>
            <person name="Blom J."/>
            <person name="Schaeberle T.F."/>
            <person name="Kehraus S."/>
            <person name="Schiefer A."/>
            <person name="Pfarr K."/>
            <person name="Goesmann A."/>
            <person name="Hoerauf A."/>
            <person name="Koenig G.M."/>
        </authorList>
    </citation>
    <scope>NUCLEOTIDE SEQUENCE [LARGE SCALE GENOMIC DNA]</scope>
    <source>
        <strain evidence="2 3">B035</strain>
    </source>
</reference>
<dbReference type="EMBL" id="CP034669">
    <property type="protein sequence ID" value="QAT82336.1"/>
    <property type="molecule type" value="Genomic_DNA"/>
</dbReference>
<proteinExistence type="predicted"/>
<dbReference type="InterPro" id="IPR016087">
    <property type="entry name" value="Chalcone_isomerase"/>
</dbReference>
<feature type="domain" description="Chalcone isomerase" evidence="1">
    <location>
        <begin position="46"/>
        <end position="197"/>
    </location>
</feature>
<dbReference type="SUPFAM" id="SSF54626">
    <property type="entry name" value="Chalcone isomerase"/>
    <property type="match status" value="1"/>
</dbReference>
<dbReference type="AlphaFoldDB" id="A0A410RKD5"/>
<sequence>MHTVAITGFGKRVKGKAMTGTVWTKGARGVALGMLLLVGAAAHAGQAGGVNMPDSLQVEGRTLALTHMELKKKLFFNVYVWSLYMEEEPTCFKEAVASNSLKRLHFRFLRTITKDQLVGSFREGLRQNPAMRQDALNQSLEKLLSSLHDVRKGDDLVLTYLPGSGLHVSGGASGGVHIPGKSFADALFSSWLDTHPIFPK</sequence>
<evidence type="ECO:0000259" key="1">
    <source>
        <dbReference type="Pfam" id="PF16036"/>
    </source>
</evidence>
<dbReference type="Proteomes" id="UP000288758">
    <property type="component" value="Chromosome"/>
</dbReference>
<evidence type="ECO:0000313" key="3">
    <source>
        <dbReference type="Proteomes" id="UP000288758"/>
    </source>
</evidence>
<accession>A0A410RKD5</accession>
<dbReference type="Pfam" id="PF16036">
    <property type="entry name" value="Chalcone_3"/>
    <property type="match status" value="1"/>
</dbReference>
<evidence type="ECO:0000313" key="2">
    <source>
        <dbReference type="EMBL" id="QAT82336.1"/>
    </source>
</evidence>
<protein>
    <recommendedName>
        <fullName evidence="1">Chalcone isomerase domain-containing protein</fullName>
    </recommendedName>
</protein>